<proteinExistence type="predicted"/>
<dbReference type="AlphaFoldDB" id="A0A1G2LBV6"/>
<accession>A0A1G2LBV6</accession>
<name>A0A1G2LBV6_9BACT</name>
<comment type="caution">
    <text evidence="1">The sequence shown here is derived from an EMBL/GenBank/DDBJ whole genome shotgun (WGS) entry which is preliminary data.</text>
</comment>
<protein>
    <submittedName>
        <fullName evidence="1">Uncharacterized protein</fullName>
    </submittedName>
</protein>
<evidence type="ECO:0000313" key="1">
    <source>
        <dbReference type="EMBL" id="OHA08289.1"/>
    </source>
</evidence>
<dbReference type="Proteomes" id="UP000178977">
    <property type="component" value="Unassembled WGS sequence"/>
</dbReference>
<organism evidence="1 2">
    <name type="scientific">Candidatus Sungbacteria bacterium RIFCSPLOWO2_01_FULL_60_25</name>
    <dbReference type="NCBI Taxonomy" id="1802281"/>
    <lineage>
        <taxon>Bacteria</taxon>
        <taxon>Candidatus Sungiibacteriota</taxon>
    </lineage>
</organism>
<reference evidence="1 2" key="1">
    <citation type="journal article" date="2016" name="Nat. Commun.">
        <title>Thousands of microbial genomes shed light on interconnected biogeochemical processes in an aquifer system.</title>
        <authorList>
            <person name="Anantharaman K."/>
            <person name="Brown C.T."/>
            <person name="Hug L.A."/>
            <person name="Sharon I."/>
            <person name="Castelle C.J."/>
            <person name="Probst A.J."/>
            <person name="Thomas B.C."/>
            <person name="Singh A."/>
            <person name="Wilkins M.J."/>
            <person name="Karaoz U."/>
            <person name="Brodie E.L."/>
            <person name="Williams K.H."/>
            <person name="Hubbard S.S."/>
            <person name="Banfield J.F."/>
        </authorList>
    </citation>
    <scope>NUCLEOTIDE SEQUENCE [LARGE SCALE GENOMIC DNA]</scope>
</reference>
<gene>
    <name evidence="1" type="ORF">A3A44_02385</name>
</gene>
<sequence length="303" mass="33796">MTPMITSTPSKRTEGQETKYRRLIEDAARHAVSLAFDKIAADQDGWQRVLERGDEVKEAIAEIVVAKTRELSVTNQFADEEVKSSYGYLSGYTKPKSITGQTNRLRELLPGIGYADEVIAAHPLTPGAEGHVAIPRWEKIAPTYGEAVEKVFALLKKTRDGKFVNYREGELGAKYLRQSSHAAKMWQKIGDEQKGNDILVVQAQFGINHRGRSIRRVREVMPGFEFGLGAFAIGIMLLTHPERLQHRDDLWIDCAGDEYSPDAGGDFSHAPFFDFYVGQLEFNASWVDDPSEDCGSASAFLPQ</sequence>
<dbReference type="EMBL" id="MHQT01000043">
    <property type="protein sequence ID" value="OHA08289.1"/>
    <property type="molecule type" value="Genomic_DNA"/>
</dbReference>
<evidence type="ECO:0000313" key="2">
    <source>
        <dbReference type="Proteomes" id="UP000178977"/>
    </source>
</evidence>